<dbReference type="EMBL" id="JANUGW010000003">
    <property type="protein sequence ID" value="MCS0581007.1"/>
    <property type="molecule type" value="Genomic_DNA"/>
</dbReference>
<dbReference type="Proteomes" id="UP001204151">
    <property type="component" value="Unassembled WGS sequence"/>
</dbReference>
<dbReference type="Pfam" id="PF01926">
    <property type="entry name" value="MMR_HSR1"/>
    <property type="match status" value="1"/>
</dbReference>
<evidence type="ECO:0000313" key="2">
    <source>
        <dbReference type="EMBL" id="MCS0581007.1"/>
    </source>
</evidence>
<accession>A0ABT1ZM67</accession>
<proteinExistence type="predicted"/>
<keyword evidence="3" id="KW-1185">Reference proteome</keyword>
<dbReference type="RefSeq" id="WP_258815630.1">
    <property type="nucleotide sequence ID" value="NZ_JANUGW010000003.1"/>
</dbReference>
<evidence type="ECO:0000259" key="1">
    <source>
        <dbReference type="Pfam" id="PF01926"/>
    </source>
</evidence>
<sequence length="215" mass="23674">MWWLAVPAIVGLGKLLYNTVTDGPPPQPTPPPDTTLIKNLRALRELTQKPDPRRVAFLGQPGAGKSTIVNKLSRGRARPAPVIGAHTDATNWAERTGIDLLCQWGKRSAADVPGYDTNSHPVSAFVLHFPFDNFGKICLVVHGKIHGADIKIYQAIRMHDVTPIVVRSHAESLDEEQRKTTRMDLCHHFVGLAPSSIVFVSSRTGEGLDELRLRL</sequence>
<feature type="domain" description="G" evidence="1">
    <location>
        <begin position="54"/>
        <end position="116"/>
    </location>
</feature>
<dbReference type="InterPro" id="IPR027417">
    <property type="entry name" value="P-loop_NTPase"/>
</dbReference>
<organism evidence="2 3">
    <name type="scientific">Massilia pinisoli</name>
    <dbReference type="NCBI Taxonomy" id="1772194"/>
    <lineage>
        <taxon>Bacteria</taxon>
        <taxon>Pseudomonadati</taxon>
        <taxon>Pseudomonadota</taxon>
        <taxon>Betaproteobacteria</taxon>
        <taxon>Burkholderiales</taxon>
        <taxon>Oxalobacteraceae</taxon>
        <taxon>Telluria group</taxon>
        <taxon>Massilia</taxon>
    </lineage>
</organism>
<evidence type="ECO:0000313" key="3">
    <source>
        <dbReference type="Proteomes" id="UP001204151"/>
    </source>
</evidence>
<reference evidence="2 3" key="1">
    <citation type="submission" date="2022-08" db="EMBL/GenBank/DDBJ databases">
        <title>Reclassification of Massilia species as members of the genera Telluria, Duganella, Pseudoduganella, Mokoshia gen. nov. and Zemynaea gen. nov. using orthogonal and non-orthogonal genome-based approaches.</title>
        <authorList>
            <person name="Bowman J.P."/>
        </authorList>
    </citation>
    <scope>NUCLEOTIDE SEQUENCE [LARGE SCALE GENOMIC DNA]</scope>
    <source>
        <strain evidence="2 3">JCM 31316</strain>
    </source>
</reference>
<dbReference type="Gene3D" id="3.40.50.300">
    <property type="entry name" value="P-loop containing nucleotide triphosphate hydrolases"/>
    <property type="match status" value="1"/>
</dbReference>
<protein>
    <submittedName>
        <fullName evidence="2">50S ribosome-binding GTPase</fullName>
    </submittedName>
</protein>
<dbReference type="SUPFAM" id="SSF52540">
    <property type="entry name" value="P-loop containing nucleoside triphosphate hydrolases"/>
    <property type="match status" value="1"/>
</dbReference>
<dbReference type="InterPro" id="IPR006073">
    <property type="entry name" value="GTP-bd"/>
</dbReference>
<name>A0ABT1ZM67_9BURK</name>
<comment type="caution">
    <text evidence="2">The sequence shown here is derived from an EMBL/GenBank/DDBJ whole genome shotgun (WGS) entry which is preliminary data.</text>
</comment>
<gene>
    <name evidence="2" type="ORF">NX784_05345</name>
</gene>
<dbReference type="CDD" id="cd00882">
    <property type="entry name" value="Ras_like_GTPase"/>
    <property type="match status" value="1"/>
</dbReference>